<proteinExistence type="predicted"/>
<organism evidence="2 3">
    <name type="scientific">Actinomyces naeslundii (strain ATCC 12104 / DSM 43013 / CCUG 2238 / JCM 8349 / NCTC 10301 / Howell 279)</name>
    <dbReference type="NCBI Taxonomy" id="1115803"/>
    <lineage>
        <taxon>Bacteria</taxon>
        <taxon>Bacillati</taxon>
        <taxon>Actinomycetota</taxon>
        <taxon>Actinomycetes</taxon>
        <taxon>Actinomycetales</taxon>
        <taxon>Actinomycetaceae</taxon>
        <taxon>Actinomyces</taxon>
    </lineage>
</organism>
<feature type="region of interest" description="Disordered" evidence="1">
    <location>
        <begin position="1"/>
        <end position="27"/>
    </location>
</feature>
<reference evidence="2 3" key="1">
    <citation type="submission" date="2012-07" db="EMBL/GenBank/DDBJ databases">
        <authorList>
            <person name="Durkin A.S."/>
            <person name="McCorrison J."/>
            <person name="Torralba M."/>
            <person name="Gillis M."/>
            <person name="Methe B."/>
            <person name="Sutton G."/>
            <person name="Nelson K.E."/>
        </authorList>
    </citation>
    <scope>NUCLEOTIDE SEQUENCE [LARGE SCALE GENOMIC DNA]</scope>
    <source>
        <strain evidence="3">ATCC 12104 / DSM 43013 / CCUG 2238 / JCM 8349 / NCTC 10301 / Howell 279</strain>
    </source>
</reference>
<feature type="compositionally biased region" description="Basic and acidic residues" evidence="1">
    <location>
        <begin position="72"/>
        <end position="81"/>
    </location>
</feature>
<evidence type="ECO:0000313" key="2">
    <source>
        <dbReference type="EMBL" id="EJN85422.1"/>
    </source>
</evidence>
<accession>J3F421</accession>
<protein>
    <submittedName>
        <fullName evidence="2">Uncharacterized protein</fullName>
    </submittedName>
</protein>
<sequence>MGGGGAVCGHEGPVDWDREHAGASRWRRARRCVRCRRTRFDGAARRCVDARRDRGTSQAGRRPDQGAILPEDPPRPKDPAHIPRRPVRGLPGRAPGG</sequence>
<feature type="compositionally biased region" description="Basic and acidic residues" evidence="1">
    <location>
        <begin position="44"/>
        <end position="55"/>
    </location>
</feature>
<dbReference type="PATRIC" id="fig|1115803.3.peg.812"/>
<dbReference type="Proteomes" id="UP000007814">
    <property type="component" value="Unassembled WGS sequence"/>
</dbReference>
<dbReference type="EMBL" id="ALJK01000067">
    <property type="protein sequence ID" value="EJN85422.1"/>
    <property type="molecule type" value="Genomic_DNA"/>
</dbReference>
<comment type="caution">
    <text evidence="2">The sequence shown here is derived from an EMBL/GenBank/DDBJ whole genome shotgun (WGS) entry which is preliminary data.</text>
</comment>
<evidence type="ECO:0000256" key="1">
    <source>
        <dbReference type="SAM" id="MobiDB-lite"/>
    </source>
</evidence>
<evidence type="ECO:0000313" key="3">
    <source>
        <dbReference type="Proteomes" id="UP000007814"/>
    </source>
</evidence>
<feature type="compositionally biased region" description="Basic and acidic residues" evidence="1">
    <location>
        <begin position="12"/>
        <end position="22"/>
    </location>
</feature>
<feature type="region of interest" description="Disordered" evidence="1">
    <location>
        <begin position="44"/>
        <end position="97"/>
    </location>
</feature>
<dbReference type="AlphaFoldDB" id="J3F421"/>
<gene>
    <name evidence="2" type="ORF">HMPREF1129_0020</name>
</gene>
<name>J3F421_ACTNH</name>